<comment type="caution">
    <text evidence="4">The sequence shown here is derived from an EMBL/GenBank/DDBJ whole genome shotgun (WGS) entry which is preliminary data.</text>
</comment>
<dbReference type="GO" id="GO:0016491">
    <property type="term" value="F:oxidoreductase activity"/>
    <property type="evidence" value="ECO:0007669"/>
    <property type="project" value="UniProtKB-KW"/>
</dbReference>
<dbReference type="Pfam" id="PF00881">
    <property type="entry name" value="Nitroreductase"/>
    <property type="match status" value="1"/>
</dbReference>
<dbReference type="Proteomes" id="UP001597362">
    <property type="component" value="Unassembled WGS sequence"/>
</dbReference>
<dbReference type="Gene3D" id="3.40.109.10">
    <property type="entry name" value="NADH Oxidase"/>
    <property type="match status" value="1"/>
</dbReference>
<evidence type="ECO:0000256" key="2">
    <source>
        <dbReference type="ARBA" id="ARBA00023002"/>
    </source>
</evidence>
<evidence type="ECO:0000259" key="3">
    <source>
        <dbReference type="Pfam" id="PF00881"/>
    </source>
</evidence>
<feature type="domain" description="Nitroreductase" evidence="3">
    <location>
        <begin position="25"/>
        <end position="201"/>
    </location>
</feature>
<evidence type="ECO:0000313" key="5">
    <source>
        <dbReference type="Proteomes" id="UP001597362"/>
    </source>
</evidence>
<dbReference type="PANTHER" id="PTHR43673">
    <property type="entry name" value="NAD(P)H NITROREDUCTASE YDGI-RELATED"/>
    <property type="match status" value="1"/>
</dbReference>
<keyword evidence="5" id="KW-1185">Reference proteome</keyword>
<name>A0ABW4YIB2_9BACL</name>
<dbReference type="CDD" id="cd02137">
    <property type="entry name" value="MhqN-like"/>
    <property type="match status" value="1"/>
</dbReference>
<comment type="similarity">
    <text evidence="1">Belongs to the nitroreductase family.</text>
</comment>
<dbReference type="InterPro" id="IPR029479">
    <property type="entry name" value="Nitroreductase"/>
</dbReference>
<proteinExistence type="inferred from homology"/>
<protein>
    <submittedName>
        <fullName evidence="4">Nitroreductase family protein</fullName>
        <ecNumber evidence="4">1.7.1.-</ecNumber>
    </submittedName>
</protein>
<dbReference type="SUPFAM" id="SSF55469">
    <property type="entry name" value="FMN-dependent nitroreductase-like"/>
    <property type="match status" value="1"/>
</dbReference>
<dbReference type="RefSeq" id="WP_377770572.1">
    <property type="nucleotide sequence ID" value="NZ_JBHUHO010000017.1"/>
</dbReference>
<dbReference type="InterPro" id="IPR000415">
    <property type="entry name" value="Nitroreductase-like"/>
</dbReference>
<gene>
    <name evidence="4" type="ORF">ACFSJH_06715</name>
</gene>
<accession>A0ABW4YIB2</accession>
<dbReference type="PANTHER" id="PTHR43673:SF10">
    <property type="entry name" value="NADH DEHYDROGENASE_NAD(P)H NITROREDUCTASE XCC3605-RELATED"/>
    <property type="match status" value="1"/>
</dbReference>
<evidence type="ECO:0000256" key="1">
    <source>
        <dbReference type="ARBA" id="ARBA00007118"/>
    </source>
</evidence>
<organism evidence="4 5">
    <name type="scientific">Paenibacillus yanchengensis</name>
    <dbReference type="NCBI Taxonomy" id="2035833"/>
    <lineage>
        <taxon>Bacteria</taxon>
        <taxon>Bacillati</taxon>
        <taxon>Bacillota</taxon>
        <taxon>Bacilli</taxon>
        <taxon>Bacillales</taxon>
        <taxon>Paenibacillaceae</taxon>
        <taxon>Paenibacillus</taxon>
    </lineage>
</organism>
<sequence>MENTTMMKSDVAMTAEHYTTLQQIIEGRHAVRHYDETFEIAKEEIKQLLELATRAPSSSNLQPWRIIVVDDKQLQQQIVPIASNQQQVAQASAVILLFADTKMYEKSEQVAEAAYVAGIADQPLRDRMVASFRKQYGAMTDDRLKSIALFDAGMIAMNIMLLAKARGYETGPMGGFDHEQLKQLFGISDRYVPALMMPIGKAASPGRPTARMPISEVIAFNQSFD</sequence>
<reference evidence="5" key="1">
    <citation type="journal article" date="2019" name="Int. J. Syst. Evol. Microbiol.">
        <title>The Global Catalogue of Microorganisms (GCM) 10K type strain sequencing project: providing services to taxonomists for standard genome sequencing and annotation.</title>
        <authorList>
            <consortium name="The Broad Institute Genomics Platform"/>
            <consortium name="The Broad Institute Genome Sequencing Center for Infectious Disease"/>
            <person name="Wu L."/>
            <person name="Ma J."/>
        </authorList>
    </citation>
    <scope>NUCLEOTIDE SEQUENCE [LARGE SCALE GENOMIC DNA]</scope>
    <source>
        <strain evidence="5">GH52</strain>
    </source>
</reference>
<evidence type="ECO:0000313" key="4">
    <source>
        <dbReference type="EMBL" id="MFD2115426.1"/>
    </source>
</evidence>
<keyword evidence="2 4" id="KW-0560">Oxidoreductase</keyword>
<dbReference type="EMBL" id="JBHUHO010000017">
    <property type="protein sequence ID" value="MFD2115426.1"/>
    <property type="molecule type" value="Genomic_DNA"/>
</dbReference>
<dbReference type="EC" id="1.7.1.-" evidence="4"/>